<dbReference type="AlphaFoldDB" id="A0A1H1Q1K8"/>
<dbReference type="Gene3D" id="1.10.4160.10">
    <property type="entry name" value="Hydantoin permease"/>
    <property type="match status" value="1"/>
</dbReference>
<comment type="similarity">
    <text evidence="2 7">Belongs to the purine-cytosine permease (2.A.39) family.</text>
</comment>
<dbReference type="InterPro" id="IPR001248">
    <property type="entry name" value="Pur-cyt_permease"/>
</dbReference>
<proteinExistence type="inferred from homology"/>
<reference evidence="10 11" key="1">
    <citation type="submission" date="2016-10" db="EMBL/GenBank/DDBJ databases">
        <authorList>
            <person name="de Groot N.N."/>
        </authorList>
    </citation>
    <scope>NUCLEOTIDE SEQUENCE [LARGE SCALE GENOMIC DNA]</scope>
    <source>
        <strain evidence="10 11">DSM 21800</strain>
    </source>
</reference>
<feature type="transmembrane region" description="Helical" evidence="9">
    <location>
        <begin position="338"/>
        <end position="358"/>
    </location>
</feature>
<dbReference type="OrthoDB" id="9809167at2"/>
<evidence type="ECO:0000256" key="5">
    <source>
        <dbReference type="ARBA" id="ARBA00022989"/>
    </source>
</evidence>
<feature type="transmembrane region" description="Helical" evidence="9">
    <location>
        <begin position="444"/>
        <end position="465"/>
    </location>
</feature>
<evidence type="ECO:0000256" key="3">
    <source>
        <dbReference type="ARBA" id="ARBA00022448"/>
    </source>
</evidence>
<dbReference type="InterPro" id="IPR026030">
    <property type="entry name" value="Pur-cyt_permease_Fcy2/21/22"/>
</dbReference>
<feature type="transmembrane region" description="Helical" evidence="9">
    <location>
        <begin position="254"/>
        <end position="274"/>
    </location>
</feature>
<feature type="transmembrane region" description="Helical" evidence="9">
    <location>
        <begin position="412"/>
        <end position="432"/>
    </location>
</feature>
<accession>A0A1H1Q1K8</accession>
<evidence type="ECO:0000256" key="4">
    <source>
        <dbReference type="ARBA" id="ARBA00022692"/>
    </source>
</evidence>
<gene>
    <name evidence="10" type="ORF">SAMN04489812_1102</name>
</gene>
<feature type="transmembrane region" description="Helical" evidence="9">
    <location>
        <begin position="213"/>
        <end position="234"/>
    </location>
</feature>
<evidence type="ECO:0000256" key="2">
    <source>
        <dbReference type="ARBA" id="ARBA00008974"/>
    </source>
</evidence>
<feature type="transmembrane region" description="Helical" evidence="9">
    <location>
        <begin position="286"/>
        <end position="307"/>
    </location>
</feature>
<dbReference type="Proteomes" id="UP000199103">
    <property type="component" value="Chromosome I"/>
</dbReference>
<dbReference type="EMBL" id="LT629772">
    <property type="protein sequence ID" value="SDS17213.1"/>
    <property type="molecule type" value="Genomic_DNA"/>
</dbReference>
<feature type="transmembrane region" description="Helical" evidence="9">
    <location>
        <begin position="150"/>
        <end position="168"/>
    </location>
</feature>
<dbReference type="RefSeq" id="WP_091521096.1">
    <property type="nucleotide sequence ID" value="NZ_LT629772.1"/>
</dbReference>
<dbReference type="STRING" id="630515.SAMN04489812_1102"/>
<dbReference type="GO" id="GO:0022857">
    <property type="term" value="F:transmembrane transporter activity"/>
    <property type="evidence" value="ECO:0007669"/>
    <property type="project" value="InterPro"/>
</dbReference>
<evidence type="ECO:0000256" key="6">
    <source>
        <dbReference type="ARBA" id="ARBA00023136"/>
    </source>
</evidence>
<feature type="region of interest" description="Disordered" evidence="8">
    <location>
        <begin position="1"/>
        <end position="37"/>
    </location>
</feature>
<feature type="transmembrane region" description="Helical" evidence="9">
    <location>
        <begin position="71"/>
        <end position="91"/>
    </location>
</feature>
<protein>
    <submittedName>
        <fullName evidence="10">Nucleobase:cation symporter-1, NCS1 family</fullName>
    </submittedName>
</protein>
<dbReference type="GO" id="GO:0005886">
    <property type="term" value="C:plasma membrane"/>
    <property type="evidence" value="ECO:0007669"/>
    <property type="project" value="TreeGrafter"/>
</dbReference>
<evidence type="ECO:0000256" key="9">
    <source>
        <dbReference type="SAM" id="Phobius"/>
    </source>
</evidence>
<dbReference type="CDD" id="cd11484">
    <property type="entry name" value="SLC-NCS1sbd_CobB-like"/>
    <property type="match status" value="1"/>
</dbReference>
<feature type="transmembrane region" description="Helical" evidence="9">
    <location>
        <begin position="111"/>
        <end position="130"/>
    </location>
</feature>
<evidence type="ECO:0000256" key="7">
    <source>
        <dbReference type="PIRNR" id="PIRNR002744"/>
    </source>
</evidence>
<keyword evidence="4 9" id="KW-0812">Transmembrane</keyword>
<dbReference type="PANTHER" id="PTHR31806:SF1">
    <property type="entry name" value="PURINE-CYTOSINE PERMEASE FCY2-RELATED"/>
    <property type="match status" value="1"/>
</dbReference>
<evidence type="ECO:0000313" key="11">
    <source>
        <dbReference type="Proteomes" id="UP000199103"/>
    </source>
</evidence>
<feature type="compositionally biased region" description="Basic and acidic residues" evidence="8">
    <location>
        <begin position="24"/>
        <end position="37"/>
    </location>
</feature>
<dbReference type="PIRSF" id="PIRSF002744">
    <property type="entry name" value="Pur-cyt_permease"/>
    <property type="match status" value="1"/>
</dbReference>
<keyword evidence="11" id="KW-1185">Reference proteome</keyword>
<name>A0A1H1Q1K8_9ACTN</name>
<keyword evidence="3 7" id="KW-0813">Transport</keyword>
<sequence length="480" mass="50922">MGTVSADSDPGRTGLPTRPGPGGVERRSIDPVPADERHGRPFNQFTLWFGANMQVTAVVDGALAVVFGAHALWAIIGLLIGNLLGGAVMALHSAQGPRLGLPQMISSRAQFGVLGAGVPLVLVIIMYLGFAATGTVLSGQAINALLHVDAPAIGIVIFGLLTFVVAAFGYRWIHALGRVATVLGIAGFAYLTIKVLLDNGPSTLLGNPHFDAVSFLLAISLGAGWQLTYGPYVADYSRYLPADTPERTTFGATYAGSVIGSMWSMTLGALIASVPKSTFLDSQVGFIGTLAGPAAIAMIIYLVILVGKLTVNTLNAYGGSMTILTTVTAFTGRERVRPVIRMACVFGFLTVSVIIALVASADFLDNFKNFVLLLLMVFTPWSAINLVDYYLVSKERVDLPALFDRSGRYGSWNPTALISYAIGVLAQIPFLAQTLYTGPITKAMGGADISWIVGLLLTAVIYYPWARRTSNPPSDQQFAR</sequence>
<comment type="subcellular location">
    <subcellularLocation>
        <location evidence="1">Membrane</location>
        <topology evidence="1">Multi-pass membrane protein</topology>
    </subcellularLocation>
</comment>
<keyword evidence="5 9" id="KW-1133">Transmembrane helix</keyword>
<evidence type="ECO:0000313" key="10">
    <source>
        <dbReference type="EMBL" id="SDS17213.1"/>
    </source>
</evidence>
<organism evidence="10 11">
    <name type="scientific">Microlunatus soli</name>
    <dbReference type="NCBI Taxonomy" id="630515"/>
    <lineage>
        <taxon>Bacteria</taxon>
        <taxon>Bacillati</taxon>
        <taxon>Actinomycetota</taxon>
        <taxon>Actinomycetes</taxon>
        <taxon>Propionibacteriales</taxon>
        <taxon>Propionibacteriaceae</taxon>
        <taxon>Microlunatus</taxon>
    </lineage>
</organism>
<evidence type="ECO:0000256" key="1">
    <source>
        <dbReference type="ARBA" id="ARBA00004141"/>
    </source>
</evidence>
<feature type="transmembrane region" description="Helical" evidence="9">
    <location>
        <begin position="370"/>
        <end position="392"/>
    </location>
</feature>
<keyword evidence="6 7" id="KW-0472">Membrane</keyword>
<feature type="transmembrane region" description="Helical" evidence="9">
    <location>
        <begin position="175"/>
        <end position="193"/>
    </location>
</feature>
<dbReference type="PANTHER" id="PTHR31806">
    <property type="entry name" value="PURINE-CYTOSINE PERMEASE FCY2-RELATED"/>
    <property type="match status" value="1"/>
</dbReference>
<evidence type="ECO:0000256" key="8">
    <source>
        <dbReference type="SAM" id="MobiDB-lite"/>
    </source>
</evidence>
<dbReference type="Pfam" id="PF02133">
    <property type="entry name" value="Transp_cyt_pur"/>
    <property type="match status" value="1"/>
</dbReference>